<name>A0A1G9SGW9_9PROT</name>
<dbReference type="Proteomes" id="UP000199759">
    <property type="component" value="Unassembled WGS sequence"/>
</dbReference>
<dbReference type="InterPro" id="IPR037185">
    <property type="entry name" value="EmrE-like"/>
</dbReference>
<feature type="domain" description="EamA" evidence="6">
    <location>
        <begin position="6"/>
        <end position="140"/>
    </location>
</feature>
<dbReference type="SUPFAM" id="SSF103481">
    <property type="entry name" value="Multidrug resistance efflux transporter EmrE"/>
    <property type="match status" value="2"/>
</dbReference>
<dbReference type="GO" id="GO:0016020">
    <property type="term" value="C:membrane"/>
    <property type="evidence" value="ECO:0007669"/>
    <property type="project" value="UniProtKB-SubCell"/>
</dbReference>
<evidence type="ECO:0000313" key="8">
    <source>
        <dbReference type="Proteomes" id="UP000199759"/>
    </source>
</evidence>
<dbReference type="EMBL" id="FNHG01000009">
    <property type="protein sequence ID" value="SDM34025.1"/>
    <property type="molecule type" value="Genomic_DNA"/>
</dbReference>
<gene>
    <name evidence="7" type="ORF">SAMN04488568_10983</name>
</gene>
<keyword evidence="8" id="KW-1185">Reference proteome</keyword>
<sequence>MRIRDLLALIAVCAVWGVNFVVAKFSITGSPGWVPGFEGSPPLFFAFLRFALLFIILSPWLMPRPGDMKAMFGIALTMGALQYALMFLGLQWATPSGMAITLQMGVPFATLLSVVMLKERLGLPRITGIVIAFAGIILVVARPGIGGLSFGLLLGIGAAFSGALGMILVKRMPLDSMRMQSWIGLISWPPLLVLSLVFERDQISSVMAGGWPFMLTVIFTVLLVNVFGHGVFYKMLQRYDATMIAPITLLAPLIGVISGIVITGDEAGWRLFVGGGLALLGVGIIALRPNRALPEAGLAREKTL</sequence>
<keyword evidence="4 5" id="KW-0472">Membrane</keyword>
<feature type="transmembrane region" description="Helical" evidence="5">
    <location>
        <begin position="268"/>
        <end position="287"/>
    </location>
</feature>
<feature type="transmembrane region" description="Helical" evidence="5">
    <location>
        <begin position="39"/>
        <end position="58"/>
    </location>
</feature>
<keyword evidence="2 5" id="KW-0812">Transmembrane</keyword>
<feature type="transmembrane region" description="Helical" evidence="5">
    <location>
        <begin position="181"/>
        <end position="198"/>
    </location>
</feature>
<reference evidence="7 8" key="1">
    <citation type="submission" date="2016-10" db="EMBL/GenBank/DDBJ databases">
        <authorList>
            <person name="de Groot N.N."/>
        </authorList>
    </citation>
    <scope>NUCLEOTIDE SEQUENCE [LARGE SCALE GENOMIC DNA]</scope>
    <source>
        <strain evidence="7 8">DSM 16077</strain>
    </source>
</reference>
<dbReference type="PANTHER" id="PTHR32322">
    <property type="entry name" value="INNER MEMBRANE TRANSPORTER"/>
    <property type="match status" value="1"/>
</dbReference>
<feature type="transmembrane region" description="Helical" evidence="5">
    <location>
        <begin position="244"/>
        <end position="262"/>
    </location>
</feature>
<protein>
    <submittedName>
        <fullName evidence="7">O-acetylserine/cysteine efflux transporter</fullName>
    </submittedName>
</protein>
<evidence type="ECO:0000313" key="7">
    <source>
        <dbReference type="EMBL" id="SDM34025.1"/>
    </source>
</evidence>
<dbReference type="Pfam" id="PF00892">
    <property type="entry name" value="EamA"/>
    <property type="match status" value="2"/>
</dbReference>
<dbReference type="OrthoDB" id="7165334at2"/>
<evidence type="ECO:0000256" key="3">
    <source>
        <dbReference type="ARBA" id="ARBA00022989"/>
    </source>
</evidence>
<keyword evidence="3 5" id="KW-1133">Transmembrane helix</keyword>
<accession>A0A1G9SGW9</accession>
<feature type="transmembrane region" description="Helical" evidence="5">
    <location>
        <begin position="122"/>
        <end position="141"/>
    </location>
</feature>
<dbReference type="InterPro" id="IPR000620">
    <property type="entry name" value="EamA_dom"/>
</dbReference>
<evidence type="ECO:0000256" key="1">
    <source>
        <dbReference type="ARBA" id="ARBA00004141"/>
    </source>
</evidence>
<organism evidence="7 8">
    <name type="scientific">Maricaulis salignorans</name>
    <dbReference type="NCBI Taxonomy" id="144026"/>
    <lineage>
        <taxon>Bacteria</taxon>
        <taxon>Pseudomonadati</taxon>
        <taxon>Pseudomonadota</taxon>
        <taxon>Alphaproteobacteria</taxon>
        <taxon>Maricaulales</taxon>
        <taxon>Maricaulaceae</taxon>
        <taxon>Maricaulis</taxon>
    </lineage>
</organism>
<evidence type="ECO:0000256" key="2">
    <source>
        <dbReference type="ARBA" id="ARBA00022692"/>
    </source>
</evidence>
<feature type="domain" description="EamA" evidence="6">
    <location>
        <begin position="150"/>
        <end position="286"/>
    </location>
</feature>
<evidence type="ECO:0000259" key="6">
    <source>
        <dbReference type="Pfam" id="PF00892"/>
    </source>
</evidence>
<dbReference type="PANTHER" id="PTHR32322:SF9">
    <property type="entry name" value="AMINO-ACID METABOLITE EFFLUX PUMP-RELATED"/>
    <property type="match status" value="1"/>
</dbReference>
<comment type="subcellular location">
    <subcellularLocation>
        <location evidence="1">Membrane</location>
        <topology evidence="1">Multi-pass membrane protein</topology>
    </subcellularLocation>
</comment>
<dbReference type="InterPro" id="IPR050638">
    <property type="entry name" value="AA-Vitamin_Transporters"/>
</dbReference>
<dbReference type="STRING" id="144026.SAMN04488568_10983"/>
<feature type="transmembrane region" description="Helical" evidence="5">
    <location>
        <begin position="147"/>
        <end position="169"/>
    </location>
</feature>
<feature type="transmembrane region" description="Helical" evidence="5">
    <location>
        <begin position="70"/>
        <end position="90"/>
    </location>
</feature>
<feature type="transmembrane region" description="Helical" evidence="5">
    <location>
        <begin position="210"/>
        <end position="232"/>
    </location>
</feature>
<evidence type="ECO:0000256" key="5">
    <source>
        <dbReference type="SAM" id="Phobius"/>
    </source>
</evidence>
<dbReference type="RefSeq" id="WP_091769818.1">
    <property type="nucleotide sequence ID" value="NZ_FNHG01000009.1"/>
</dbReference>
<evidence type="ECO:0000256" key="4">
    <source>
        <dbReference type="ARBA" id="ARBA00023136"/>
    </source>
</evidence>
<proteinExistence type="predicted"/>
<dbReference type="AlphaFoldDB" id="A0A1G9SGW9"/>